<keyword evidence="4" id="KW-1185">Reference proteome</keyword>
<dbReference type="Proteomes" id="UP000636960">
    <property type="component" value="Unassembled WGS sequence"/>
</dbReference>
<evidence type="ECO:0000259" key="2">
    <source>
        <dbReference type="Pfam" id="PF07508"/>
    </source>
</evidence>
<dbReference type="AlphaFoldDB" id="A0A919K6D4"/>
<dbReference type="Gene3D" id="3.90.1750.20">
    <property type="entry name" value="Putative Large Serine Recombinase, Chain B, Domain 2"/>
    <property type="match status" value="1"/>
</dbReference>
<evidence type="ECO:0000313" key="3">
    <source>
        <dbReference type="EMBL" id="GIF00934.1"/>
    </source>
</evidence>
<dbReference type="GO" id="GO:0003677">
    <property type="term" value="F:DNA binding"/>
    <property type="evidence" value="ECO:0007669"/>
    <property type="project" value="InterPro"/>
</dbReference>
<dbReference type="InterPro" id="IPR011109">
    <property type="entry name" value="DNA_bind_recombinase_dom"/>
</dbReference>
<dbReference type="Pfam" id="PF07508">
    <property type="entry name" value="Recombinase"/>
    <property type="match status" value="1"/>
</dbReference>
<dbReference type="EMBL" id="BOMV01000092">
    <property type="protein sequence ID" value="GIF00934.1"/>
    <property type="molecule type" value="Genomic_DNA"/>
</dbReference>
<evidence type="ECO:0000256" key="1">
    <source>
        <dbReference type="SAM" id="MobiDB-lite"/>
    </source>
</evidence>
<feature type="region of interest" description="Disordered" evidence="1">
    <location>
        <begin position="179"/>
        <end position="247"/>
    </location>
</feature>
<feature type="compositionally biased region" description="Basic and acidic residues" evidence="1">
    <location>
        <begin position="20"/>
        <end position="29"/>
    </location>
</feature>
<comment type="caution">
    <text evidence="3">The sequence shown here is derived from an EMBL/GenBank/DDBJ whole genome shotgun (WGS) entry which is preliminary data.</text>
</comment>
<organism evidence="3 4">
    <name type="scientific">Paractinoplanes rishiriensis</name>
    <dbReference type="NCBI Taxonomy" id="1050105"/>
    <lineage>
        <taxon>Bacteria</taxon>
        <taxon>Bacillati</taxon>
        <taxon>Actinomycetota</taxon>
        <taxon>Actinomycetes</taxon>
        <taxon>Micromonosporales</taxon>
        <taxon>Micromonosporaceae</taxon>
        <taxon>Paractinoplanes</taxon>
    </lineage>
</organism>
<name>A0A919K6D4_9ACTN</name>
<sequence>MQRCPRAGTPIPAATDNGPPDERPAADHRSARHLRQPPSAGARTAGVDGVTAVHVSIAGPEVFLTMFARTGSAYGVVQAFTGRKFPLRAYGGVWAGQLRWGKLTHGRALGVLSNPAYAGAYAYGQHRIVRTVRPDGTVKTSSRVLPRDQWQVLIHDHHEGYLTWQQYLDIETKLAANRTNAGARPPREGSPPVSGHHQLRSLRSPGRHPLSGPRPGGLLRLHGSPRRRPQPTLPLGGRVDHRHRGGPVAAVDAHRRASPGTPDHHDPHQDHIWQWSWWRRRHQYRAQTSHYQRRLRT</sequence>
<reference evidence="3" key="1">
    <citation type="submission" date="2021-01" db="EMBL/GenBank/DDBJ databases">
        <title>Whole genome shotgun sequence of Actinoplanes rishiriensis NBRC 108556.</title>
        <authorList>
            <person name="Komaki H."/>
            <person name="Tamura T."/>
        </authorList>
    </citation>
    <scope>NUCLEOTIDE SEQUENCE</scope>
    <source>
        <strain evidence="3">NBRC 108556</strain>
    </source>
</reference>
<dbReference type="GO" id="GO:0000150">
    <property type="term" value="F:DNA strand exchange activity"/>
    <property type="evidence" value="ECO:0007669"/>
    <property type="project" value="InterPro"/>
</dbReference>
<feature type="compositionally biased region" description="Low complexity" evidence="1">
    <location>
        <begin position="203"/>
        <end position="222"/>
    </location>
</feature>
<accession>A0A919K6D4</accession>
<proteinExistence type="predicted"/>
<feature type="region of interest" description="Disordered" evidence="1">
    <location>
        <begin position="1"/>
        <end position="45"/>
    </location>
</feature>
<protein>
    <recommendedName>
        <fullName evidence="2">Recombinase domain-containing protein</fullName>
    </recommendedName>
</protein>
<dbReference type="InterPro" id="IPR038109">
    <property type="entry name" value="DNA_bind_recomb_sf"/>
</dbReference>
<gene>
    <name evidence="3" type="ORF">Ari01nite_83980</name>
</gene>
<evidence type="ECO:0000313" key="4">
    <source>
        <dbReference type="Proteomes" id="UP000636960"/>
    </source>
</evidence>
<feature type="domain" description="Recombinase" evidence="2">
    <location>
        <begin position="65"/>
        <end position="175"/>
    </location>
</feature>